<evidence type="ECO:0000256" key="1">
    <source>
        <dbReference type="ARBA" id="ARBA00022729"/>
    </source>
</evidence>
<reference evidence="4 5" key="1">
    <citation type="journal article" date="2021" name="Nat. Commun.">
        <title>Incipient diploidization of the medicinal plant Perilla within 10,000 years.</title>
        <authorList>
            <person name="Zhang Y."/>
            <person name="Shen Q."/>
            <person name="Leng L."/>
            <person name="Zhang D."/>
            <person name="Chen S."/>
            <person name="Shi Y."/>
            <person name="Ning Z."/>
            <person name="Chen S."/>
        </authorList>
    </citation>
    <scope>NUCLEOTIDE SEQUENCE [LARGE SCALE GENOMIC DNA]</scope>
    <source>
        <strain evidence="5">cv. PC099</strain>
    </source>
</reference>
<dbReference type="PANTHER" id="PTHR31181">
    <property type="entry name" value="EGG CELL-SECRETED PROTEIN 1.4"/>
    <property type="match status" value="1"/>
</dbReference>
<sequence length="134" mass="14322">MSKIGSLVHAFALIACICVAAPPSLANLAGGVEGWFKGGGVRQCLGSMVGVGGCIEEVMSSVMRVEAGLVGAACCNAFLQIDQSCWPKMFPFTVTFPSQLKNHCLNLPHHTPPFPSCSYEDDDHHDDDDDCDDY</sequence>
<organism evidence="4 5">
    <name type="scientific">Perilla frutescens var. hirtella</name>
    <name type="common">Perilla citriodora</name>
    <name type="synonym">Perilla setoyensis</name>
    <dbReference type="NCBI Taxonomy" id="608512"/>
    <lineage>
        <taxon>Eukaryota</taxon>
        <taxon>Viridiplantae</taxon>
        <taxon>Streptophyta</taxon>
        <taxon>Embryophyta</taxon>
        <taxon>Tracheophyta</taxon>
        <taxon>Spermatophyta</taxon>
        <taxon>Magnoliopsida</taxon>
        <taxon>eudicotyledons</taxon>
        <taxon>Gunneridae</taxon>
        <taxon>Pentapetalae</taxon>
        <taxon>asterids</taxon>
        <taxon>lamiids</taxon>
        <taxon>Lamiales</taxon>
        <taxon>Lamiaceae</taxon>
        <taxon>Nepetoideae</taxon>
        <taxon>Elsholtzieae</taxon>
        <taxon>Perilla</taxon>
    </lineage>
</organism>
<proteinExistence type="predicted"/>
<dbReference type="GO" id="GO:0005576">
    <property type="term" value="C:extracellular region"/>
    <property type="evidence" value="ECO:0007669"/>
    <property type="project" value="TreeGrafter"/>
</dbReference>
<feature type="chain" id="PRO_5042115639" description="Prolamin-like domain-containing protein" evidence="2">
    <location>
        <begin position="27"/>
        <end position="134"/>
    </location>
</feature>
<dbReference type="GO" id="GO:0031982">
    <property type="term" value="C:vesicle"/>
    <property type="evidence" value="ECO:0007669"/>
    <property type="project" value="TreeGrafter"/>
</dbReference>
<dbReference type="AlphaFoldDB" id="A0AAD4J7T8"/>
<dbReference type="PANTHER" id="PTHR31181:SF67">
    <property type="entry name" value="PROLAMIN-LIKE PROTEIN (DUF1278)"/>
    <property type="match status" value="1"/>
</dbReference>
<dbReference type="InterPro" id="IPR008502">
    <property type="entry name" value="Prolamin-like"/>
</dbReference>
<dbReference type="Pfam" id="PF05617">
    <property type="entry name" value="Prolamin_like"/>
    <property type="match status" value="1"/>
</dbReference>
<keyword evidence="5" id="KW-1185">Reference proteome</keyword>
<dbReference type="Proteomes" id="UP001190926">
    <property type="component" value="Unassembled WGS sequence"/>
</dbReference>
<protein>
    <recommendedName>
        <fullName evidence="3">Prolamin-like domain-containing protein</fullName>
    </recommendedName>
</protein>
<evidence type="ECO:0000259" key="3">
    <source>
        <dbReference type="Pfam" id="PF05617"/>
    </source>
</evidence>
<evidence type="ECO:0000256" key="2">
    <source>
        <dbReference type="SAM" id="SignalP"/>
    </source>
</evidence>
<name>A0AAD4J7T8_PERFH</name>
<accession>A0AAD4J7T8</accession>
<gene>
    <name evidence="4" type="ORF">C2S53_012952</name>
</gene>
<dbReference type="GO" id="GO:0080155">
    <property type="term" value="P:regulation of double fertilization forming a zygote and endosperm"/>
    <property type="evidence" value="ECO:0007669"/>
    <property type="project" value="TreeGrafter"/>
</dbReference>
<evidence type="ECO:0000313" key="4">
    <source>
        <dbReference type="EMBL" id="KAH6828815.1"/>
    </source>
</evidence>
<comment type="caution">
    <text evidence="4">The sequence shown here is derived from an EMBL/GenBank/DDBJ whole genome shotgun (WGS) entry which is preliminary data.</text>
</comment>
<dbReference type="GO" id="GO:2000008">
    <property type="term" value="P:regulation of protein localization to cell surface"/>
    <property type="evidence" value="ECO:0007669"/>
    <property type="project" value="TreeGrafter"/>
</dbReference>
<dbReference type="EMBL" id="SDAM02000120">
    <property type="protein sequence ID" value="KAH6828815.1"/>
    <property type="molecule type" value="Genomic_DNA"/>
</dbReference>
<dbReference type="GO" id="GO:0009567">
    <property type="term" value="P:double fertilization forming a zygote and endosperm"/>
    <property type="evidence" value="ECO:0007669"/>
    <property type="project" value="TreeGrafter"/>
</dbReference>
<keyword evidence="1 2" id="KW-0732">Signal</keyword>
<evidence type="ECO:0000313" key="5">
    <source>
        <dbReference type="Proteomes" id="UP001190926"/>
    </source>
</evidence>
<feature type="domain" description="Prolamin-like" evidence="3">
    <location>
        <begin position="43"/>
        <end position="104"/>
    </location>
</feature>
<feature type="signal peptide" evidence="2">
    <location>
        <begin position="1"/>
        <end position="26"/>
    </location>
</feature>
<dbReference type="PROSITE" id="PS51257">
    <property type="entry name" value="PROKAR_LIPOPROTEIN"/>
    <property type="match status" value="1"/>
</dbReference>